<dbReference type="InterPro" id="IPR006121">
    <property type="entry name" value="HMA_dom"/>
</dbReference>
<feature type="compositionally biased region" description="Basic and acidic residues" evidence="2">
    <location>
        <begin position="78"/>
        <end position="88"/>
    </location>
</feature>
<evidence type="ECO:0000256" key="2">
    <source>
        <dbReference type="SAM" id="MobiDB-lite"/>
    </source>
</evidence>
<protein>
    <submittedName>
        <fullName evidence="4">Heavy metal transport/detoxification protein</fullName>
    </submittedName>
</protein>
<name>C5C5C3_BEUC1</name>
<feature type="region of interest" description="Disordered" evidence="2">
    <location>
        <begin position="78"/>
        <end position="105"/>
    </location>
</feature>
<dbReference type="InterPro" id="IPR036163">
    <property type="entry name" value="HMA_dom_sf"/>
</dbReference>
<dbReference type="Proteomes" id="UP000007962">
    <property type="component" value="Chromosome"/>
</dbReference>
<dbReference type="OrthoDB" id="9813965at2"/>
<dbReference type="SUPFAM" id="SSF55008">
    <property type="entry name" value="HMA, heavy metal-associated domain"/>
    <property type="match status" value="1"/>
</dbReference>
<evidence type="ECO:0000313" key="4">
    <source>
        <dbReference type="EMBL" id="ACQ82263.1"/>
    </source>
</evidence>
<dbReference type="PROSITE" id="PS01047">
    <property type="entry name" value="HMA_1"/>
    <property type="match status" value="1"/>
</dbReference>
<reference evidence="4 5" key="1">
    <citation type="journal article" date="2009" name="Stand. Genomic Sci.">
        <title>Complete genome sequence of Beutenbergia cavernae type strain (HKI 0122).</title>
        <authorList>
            <person name="Land M."/>
            <person name="Pukall R."/>
            <person name="Abt B."/>
            <person name="Goker M."/>
            <person name="Rohde M."/>
            <person name="Glavina Del Rio T."/>
            <person name="Tice H."/>
            <person name="Copeland A."/>
            <person name="Cheng J.F."/>
            <person name="Lucas S."/>
            <person name="Chen F."/>
            <person name="Nolan M."/>
            <person name="Bruce D."/>
            <person name="Goodwin L."/>
            <person name="Pitluck S."/>
            <person name="Ivanova N."/>
            <person name="Mavromatis K."/>
            <person name="Ovchinnikova G."/>
            <person name="Pati A."/>
            <person name="Chen A."/>
            <person name="Palaniappan K."/>
            <person name="Hauser L."/>
            <person name="Chang Y.J."/>
            <person name="Jefferies C.C."/>
            <person name="Saunders E."/>
            <person name="Brettin T."/>
            <person name="Detter J.C."/>
            <person name="Han C."/>
            <person name="Chain P."/>
            <person name="Bristow J."/>
            <person name="Eisen J.A."/>
            <person name="Markowitz V."/>
            <person name="Hugenholtz P."/>
            <person name="Kyrpides N.C."/>
            <person name="Klenk H.P."/>
            <person name="Lapidus A."/>
        </authorList>
    </citation>
    <scope>NUCLEOTIDE SEQUENCE [LARGE SCALE GENOMIC DNA]</scope>
    <source>
        <strain evidence="5">ATCC BAA-8 / DSM 12333 / NBRC 16432</strain>
    </source>
</reference>
<dbReference type="GO" id="GO:0046872">
    <property type="term" value="F:metal ion binding"/>
    <property type="evidence" value="ECO:0007669"/>
    <property type="project" value="UniProtKB-KW"/>
</dbReference>
<proteinExistence type="predicted"/>
<dbReference type="RefSeq" id="WP_015884500.1">
    <property type="nucleotide sequence ID" value="NC_012669.1"/>
</dbReference>
<dbReference type="PROSITE" id="PS50846">
    <property type="entry name" value="HMA_2"/>
    <property type="match status" value="1"/>
</dbReference>
<dbReference type="KEGG" id="bcv:Bcav_4022"/>
<dbReference type="Pfam" id="PF00403">
    <property type="entry name" value="HMA"/>
    <property type="match status" value="1"/>
</dbReference>
<feature type="compositionally biased region" description="Low complexity" evidence="2">
    <location>
        <begin position="93"/>
        <end position="104"/>
    </location>
</feature>
<evidence type="ECO:0000256" key="1">
    <source>
        <dbReference type="ARBA" id="ARBA00022723"/>
    </source>
</evidence>
<dbReference type="CDD" id="cd00371">
    <property type="entry name" value="HMA"/>
    <property type="match status" value="1"/>
</dbReference>
<dbReference type="HOGENOM" id="CLU_2081655_0_0_11"/>
<accession>C5C5C3</accession>
<dbReference type="EMBL" id="CP001618">
    <property type="protein sequence ID" value="ACQ82263.1"/>
    <property type="molecule type" value="Genomic_DNA"/>
</dbReference>
<evidence type="ECO:0000259" key="3">
    <source>
        <dbReference type="PROSITE" id="PS50846"/>
    </source>
</evidence>
<organism evidence="4 5">
    <name type="scientific">Beutenbergia cavernae (strain ATCC BAA-8 / DSM 12333 / CCUG 43141 / JCM 11478 / NBRC 16432 / NCIMB 13614 / HKI 0122)</name>
    <dbReference type="NCBI Taxonomy" id="471853"/>
    <lineage>
        <taxon>Bacteria</taxon>
        <taxon>Bacillati</taxon>
        <taxon>Actinomycetota</taxon>
        <taxon>Actinomycetes</taxon>
        <taxon>Micrococcales</taxon>
        <taxon>Beutenbergiaceae</taxon>
        <taxon>Beutenbergia</taxon>
    </lineage>
</organism>
<dbReference type="AlphaFoldDB" id="C5C5C3"/>
<dbReference type="InterPro" id="IPR017969">
    <property type="entry name" value="Heavy-metal-associated_CS"/>
</dbReference>
<sequence length="132" mass="13020">MPTTLTTLDVTGMTCGHCVSAVTNELETVDGVQSVTVELHAGGTSEVTVLSHAPLAEDALRAAIDEAGYDVTGVRAHGEAEEWAEEGHAQQTADDAAAGSAGVPASGGGCGCGCGTASDAGPNVVEIGKRPS</sequence>
<evidence type="ECO:0000313" key="5">
    <source>
        <dbReference type="Proteomes" id="UP000007962"/>
    </source>
</evidence>
<dbReference type="eggNOG" id="COG2608">
    <property type="taxonomic scope" value="Bacteria"/>
</dbReference>
<dbReference type="STRING" id="471853.Bcav_4022"/>
<keyword evidence="1" id="KW-0479">Metal-binding</keyword>
<dbReference type="Gene3D" id="3.30.70.100">
    <property type="match status" value="1"/>
</dbReference>
<feature type="domain" description="HMA" evidence="3">
    <location>
        <begin position="4"/>
        <end position="72"/>
    </location>
</feature>
<keyword evidence="5" id="KW-1185">Reference proteome</keyword>
<gene>
    <name evidence="4" type="ordered locus">Bcav_4022</name>
</gene>